<reference evidence="2" key="1">
    <citation type="submission" date="2020-03" db="EMBL/GenBank/DDBJ databases">
        <title>A high-quality chromosome-level genome assembly of a woody plant with both climbing and erect habits, Rhamnella rubrinervis.</title>
        <authorList>
            <person name="Lu Z."/>
            <person name="Yang Y."/>
            <person name="Zhu X."/>
            <person name="Sun Y."/>
        </authorList>
    </citation>
    <scope>NUCLEOTIDE SEQUENCE</scope>
    <source>
        <strain evidence="2">BYM</strain>
        <tissue evidence="2">Leaf</tissue>
    </source>
</reference>
<keyword evidence="3" id="KW-1185">Reference proteome</keyword>
<proteinExistence type="predicted"/>
<dbReference type="PANTHER" id="PTHR33914:SF2">
    <property type="entry name" value="OS02G0582100 PROTEIN"/>
    <property type="match status" value="1"/>
</dbReference>
<evidence type="ECO:0000313" key="3">
    <source>
        <dbReference type="Proteomes" id="UP000796880"/>
    </source>
</evidence>
<accession>A0A8K0GQS5</accession>
<evidence type="ECO:0000256" key="1">
    <source>
        <dbReference type="SAM" id="MobiDB-lite"/>
    </source>
</evidence>
<organism evidence="2 3">
    <name type="scientific">Rhamnella rubrinervis</name>
    <dbReference type="NCBI Taxonomy" id="2594499"/>
    <lineage>
        <taxon>Eukaryota</taxon>
        <taxon>Viridiplantae</taxon>
        <taxon>Streptophyta</taxon>
        <taxon>Embryophyta</taxon>
        <taxon>Tracheophyta</taxon>
        <taxon>Spermatophyta</taxon>
        <taxon>Magnoliopsida</taxon>
        <taxon>eudicotyledons</taxon>
        <taxon>Gunneridae</taxon>
        <taxon>Pentapetalae</taxon>
        <taxon>rosids</taxon>
        <taxon>fabids</taxon>
        <taxon>Rosales</taxon>
        <taxon>Rhamnaceae</taxon>
        <taxon>rhamnoid group</taxon>
        <taxon>Rhamneae</taxon>
        <taxon>Rhamnella</taxon>
    </lineage>
</organism>
<name>A0A8K0GQS5_9ROSA</name>
<sequence>MPDDKPLCFHPTLSYKPDYKAFKFNEKNGDMKGAKDDKGTSTSENLVVSDVKNQGCGYAAIRNSLRATEDWEDEKDLHRRQTDALTDSERTVRKEYHTRNRDMEYELPELVVFLQESCYHFVKEICFDKEMPSQPKCFVENCELDHNTISCLLNSDAECKTEPAVNILQPSSPISNGYKPEGEVDVDAKDDISVDHFTKQIVPESLLLVRKVQKAVLADTMVPSTTEETEEDIKTRKASISSTEELPPHNPDCQVVAPETDQDGIFQQCFGESSFHGACPFSGPISFSGPILSSRSISHRSNSTTSSRSFAFPILASEWNGSPVRMVKADRPPLRKQRGWRICFLCCKF</sequence>
<dbReference type="AlphaFoldDB" id="A0A8K0GQS5"/>
<comment type="caution">
    <text evidence="2">The sequence shown here is derived from an EMBL/GenBank/DDBJ whole genome shotgun (WGS) entry which is preliminary data.</text>
</comment>
<dbReference type="OrthoDB" id="1300198at2759"/>
<dbReference type="Proteomes" id="UP000796880">
    <property type="component" value="Unassembled WGS sequence"/>
</dbReference>
<gene>
    <name evidence="2" type="ORF">FNV43_RR20768</name>
</gene>
<dbReference type="InterPro" id="IPR040378">
    <property type="entry name" value="BASL"/>
</dbReference>
<dbReference type="GO" id="GO:0009786">
    <property type="term" value="P:regulation of asymmetric cell division"/>
    <property type="evidence" value="ECO:0007669"/>
    <property type="project" value="InterPro"/>
</dbReference>
<evidence type="ECO:0000313" key="2">
    <source>
        <dbReference type="EMBL" id="KAF3438012.1"/>
    </source>
</evidence>
<dbReference type="PANTHER" id="PTHR33914">
    <property type="entry name" value="18S PRE-RIBOSOMAL ASSEMBLY PROTEIN GAR2-LIKE PROTEIN"/>
    <property type="match status" value="1"/>
</dbReference>
<dbReference type="EMBL" id="VOIH02000009">
    <property type="protein sequence ID" value="KAF3438012.1"/>
    <property type="molecule type" value="Genomic_DNA"/>
</dbReference>
<feature type="region of interest" description="Disordered" evidence="1">
    <location>
        <begin position="223"/>
        <end position="249"/>
    </location>
</feature>
<protein>
    <submittedName>
        <fullName evidence="2">Uncharacterized protein</fullName>
    </submittedName>
</protein>